<gene>
    <name evidence="1" type="ORF">HA299_00940</name>
</gene>
<dbReference type="AlphaFoldDB" id="A0A832RX29"/>
<dbReference type="EMBL" id="DUIH01000003">
    <property type="protein sequence ID" value="HIH69179.1"/>
    <property type="molecule type" value="Genomic_DNA"/>
</dbReference>
<accession>A0A832RX29</accession>
<proteinExistence type="predicted"/>
<name>A0A832RX29_9EURY</name>
<reference evidence="1" key="1">
    <citation type="journal article" date="2020" name="bioRxiv">
        <title>A rank-normalized archaeal taxonomy based on genome phylogeny resolves widespread incomplete and uneven classifications.</title>
        <authorList>
            <person name="Rinke C."/>
            <person name="Chuvochina M."/>
            <person name="Mussig A.J."/>
            <person name="Chaumeil P.-A."/>
            <person name="Waite D.W."/>
            <person name="Whitman W.B."/>
            <person name="Parks D.H."/>
            <person name="Hugenholtz P."/>
        </authorList>
    </citation>
    <scope>NUCLEOTIDE SEQUENCE</scope>
    <source>
        <strain evidence="1">UBA12518</strain>
    </source>
</reference>
<protein>
    <submittedName>
        <fullName evidence="1">DUF473 family protein</fullName>
    </submittedName>
</protein>
<organism evidence="1 2">
    <name type="scientific">Methermicoccus shengliensis</name>
    <dbReference type="NCBI Taxonomy" id="660064"/>
    <lineage>
        <taxon>Archaea</taxon>
        <taxon>Methanobacteriati</taxon>
        <taxon>Methanobacteriota</taxon>
        <taxon>Stenosarchaea group</taxon>
        <taxon>Methanomicrobia</taxon>
        <taxon>Methanosarcinales</taxon>
        <taxon>Methermicoccaceae</taxon>
        <taxon>Methermicoccus</taxon>
    </lineage>
</organism>
<evidence type="ECO:0000313" key="1">
    <source>
        <dbReference type="EMBL" id="HIH69179.1"/>
    </source>
</evidence>
<evidence type="ECO:0000313" key="2">
    <source>
        <dbReference type="Proteomes" id="UP000600363"/>
    </source>
</evidence>
<dbReference type="InterPro" id="IPR007417">
    <property type="entry name" value="DUF473"/>
</dbReference>
<comment type="caution">
    <text evidence="1">The sequence shown here is derived from an EMBL/GenBank/DDBJ whole genome shotgun (WGS) entry which is preliminary data.</text>
</comment>
<sequence length="129" mass="14131">MRCVAITGISPEVISELAKGSVRTLEIQSPHNFFAVLSIDVGDAVFLTSTSMRDVSAGTRGILASVVEKSVFMHRTFQCIGLHQEECEHMCARIQLRPRNHALVRGVEPPRTGAPLVVEVGEISYFDAH</sequence>
<dbReference type="Pfam" id="PF04322">
    <property type="entry name" value="DUF473"/>
    <property type="match status" value="1"/>
</dbReference>
<dbReference type="Proteomes" id="UP000600363">
    <property type="component" value="Unassembled WGS sequence"/>
</dbReference>
<dbReference type="RefSeq" id="WP_042687610.1">
    <property type="nucleotide sequence ID" value="NZ_DUIH01000003.1"/>
</dbReference>